<sequence length="82" mass="8823">MGVSNIPVFLFFGGVLVNVAAVLEWILGNTFISVVFSTFGCFWLTYGGVLQPFYGASSHYAPDPVNAPQEGASQPMFVNSWG</sequence>
<proteinExistence type="inferred from homology"/>
<reference evidence="7" key="1">
    <citation type="submission" date="2021-12" db="EMBL/GenBank/DDBJ databases">
        <authorList>
            <person name="Zaccaron A."/>
            <person name="Stergiopoulos I."/>
        </authorList>
    </citation>
    <scope>NUCLEOTIDE SEQUENCE</scope>
    <source>
        <strain evidence="7">Race5_Kim</strain>
    </source>
</reference>
<keyword evidence="4 6" id="KW-1133">Transmembrane helix</keyword>
<dbReference type="Pfam" id="PF01184">
    <property type="entry name" value="Gpr1_Fun34_YaaH"/>
    <property type="match status" value="1"/>
</dbReference>
<dbReference type="PANTHER" id="PTHR31123:SF4">
    <property type="entry name" value="PROTEIN ALCS"/>
    <property type="match status" value="1"/>
</dbReference>
<feature type="transmembrane region" description="Helical" evidence="6">
    <location>
        <begin position="6"/>
        <end position="27"/>
    </location>
</feature>
<dbReference type="EMBL" id="CP090173">
    <property type="protein sequence ID" value="UJO23924.1"/>
    <property type="molecule type" value="Genomic_DNA"/>
</dbReference>
<dbReference type="GeneID" id="71992987"/>
<evidence type="ECO:0000313" key="8">
    <source>
        <dbReference type="Proteomes" id="UP000756132"/>
    </source>
</evidence>
<dbReference type="RefSeq" id="XP_047768290.1">
    <property type="nucleotide sequence ID" value="XM_047912257.1"/>
</dbReference>
<dbReference type="GO" id="GO:0005886">
    <property type="term" value="C:plasma membrane"/>
    <property type="evidence" value="ECO:0007669"/>
    <property type="project" value="TreeGrafter"/>
</dbReference>
<comment type="subcellular location">
    <subcellularLocation>
        <location evidence="1">Membrane</location>
        <topology evidence="1">Multi-pass membrane protein</topology>
    </subcellularLocation>
</comment>
<accession>A0A9Q8PJR2</accession>
<evidence type="ECO:0000256" key="1">
    <source>
        <dbReference type="ARBA" id="ARBA00004141"/>
    </source>
</evidence>
<protein>
    <submittedName>
        <fullName evidence="7">Uncharacterized protein</fullName>
    </submittedName>
</protein>
<name>A0A9Q8PJR2_PASFU</name>
<reference evidence="7" key="2">
    <citation type="journal article" date="2022" name="Microb. Genom.">
        <title>A chromosome-scale genome assembly of the tomato pathogen Cladosporium fulvum reveals a compartmentalized genome architecture and the presence of a dispensable chromosome.</title>
        <authorList>
            <person name="Zaccaron A.Z."/>
            <person name="Chen L.H."/>
            <person name="Samaras A."/>
            <person name="Stergiopoulos I."/>
        </authorList>
    </citation>
    <scope>NUCLEOTIDE SEQUENCE</scope>
    <source>
        <strain evidence="7">Race5_Kim</strain>
    </source>
</reference>
<dbReference type="AlphaFoldDB" id="A0A9Q8PJR2"/>
<keyword evidence="5 6" id="KW-0472">Membrane</keyword>
<evidence type="ECO:0000256" key="4">
    <source>
        <dbReference type="ARBA" id="ARBA00022989"/>
    </source>
</evidence>
<keyword evidence="8" id="KW-1185">Reference proteome</keyword>
<feature type="transmembrane region" description="Helical" evidence="6">
    <location>
        <begin position="34"/>
        <end position="54"/>
    </location>
</feature>
<evidence type="ECO:0000256" key="3">
    <source>
        <dbReference type="ARBA" id="ARBA00022692"/>
    </source>
</evidence>
<dbReference type="InterPro" id="IPR051633">
    <property type="entry name" value="AceTr"/>
</dbReference>
<evidence type="ECO:0000256" key="6">
    <source>
        <dbReference type="SAM" id="Phobius"/>
    </source>
</evidence>
<dbReference type="KEGG" id="ffu:CLAFUR5_13109"/>
<gene>
    <name evidence="7" type="ORF">CLAFUR5_13109</name>
</gene>
<dbReference type="GO" id="GO:0015123">
    <property type="term" value="F:acetate transmembrane transporter activity"/>
    <property type="evidence" value="ECO:0007669"/>
    <property type="project" value="TreeGrafter"/>
</dbReference>
<dbReference type="OrthoDB" id="3648309at2759"/>
<evidence type="ECO:0000256" key="2">
    <source>
        <dbReference type="ARBA" id="ARBA00005587"/>
    </source>
</evidence>
<comment type="similarity">
    <text evidence="2">Belongs to the acetate uptake transporter (AceTr) (TC 2.A.96) family.</text>
</comment>
<organism evidence="7 8">
    <name type="scientific">Passalora fulva</name>
    <name type="common">Tomato leaf mold</name>
    <name type="synonym">Cladosporium fulvum</name>
    <dbReference type="NCBI Taxonomy" id="5499"/>
    <lineage>
        <taxon>Eukaryota</taxon>
        <taxon>Fungi</taxon>
        <taxon>Dikarya</taxon>
        <taxon>Ascomycota</taxon>
        <taxon>Pezizomycotina</taxon>
        <taxon>Dothideomycetes</taxon>
        <taxon>Dothideomycetidae</taxon>
        <taxon>Mycosphaerellales</taxon>
        <taxon>Mycosphaerellaceae</taxon>
        <taxon>Fulvia</taxon>
    </lineage>
</organism>
<keyword evidence="3 6" id="KW-0812">Transmembrane</keyword>
<dbReference type="PANTHER" id="PTHR31123">
    <property type="entry name" value="ACCUMULATION OF DYADS PROTEIN 2-RELATED"/>
    <property type="match status" value="1"/>
</dbReference>
<evidence type="ECO:0000256" key="5">
    <source>
        <dbReference type="ARBA" id="ARBA00023136"/>
    </source>
</evidence>
<dbReference type="Proteomes" id="UP000756132">
    <property type="component" value="Chromosome 11"/>
</dbReference>
<evidence type="ECO:0000313" key="7">
    <source>
        <dbReference type="EMBL" id="UJO23924.1"/>
    </source>
</evidence>
<dbReference type="InterPro" id="IPR000791">
    <property type="entry name" value="Gpr1/Fun34/SatP-like"/>
</dbReference>